<protein>
    <submittedName>
        <fullName evidence="2">ATP-binding protein</fullName>
    </submittedName>
</protein>
<comment type="caution">
    <text evidence="2">The sequence shown here is derived from an EMBL/GenBank/DDBJ whole genome shotgun (WGS) entry which is preliminary data.</text>
</comment>
<keyword evidence="2" id="KW-0067">ATP-binding</keyword>
<dbReference type="Gene3D" id="3.40.50.300">
    <property type="entry name" value="P-loop containing nucleotide triphosphate hydrolases"/>
    <property type="match status" value="1"/>
</dbReference>
<name>A0A367YTT1_9ACTN</name>
<dbReference type="EMBL" id="QOUI01000007">
    <property type="protein sequence ID" value="RCK69167.1"/>
    <property type="molecule type" value="Genomic_DNA"/>
</dbReference>
<keyword evidence="2" id="KW-0547">Nucleotide-binding</keyword>
<organism evidence="2 3">
    <name type="scientific">Desertihabitans brevis</name>
    <dbReference type="NCBI Taxonomy" id="2268447"/>
    <lineage>
        <taxon>Bacteria</taxon>
        <taxon>Bacillati</taxon>
        <taxon>Actinomycetota</taxon>
        <taxon>Actinomycetes</taxon>
        <taxon>Propionibacteriales</taxon>
        <taxon>Propionibacteriaceae</taxon>
        <taxon>Desertihabitans</taxon>
    </lineage>
</organism>
<evidence type="ECO:0000313" key="3">
    <source>
        <dbReference type="Proteomes" id="UP000252770"/>
    </source>
</evidence>
<reference evidence="2 3" key="1">
    <citation type="submission" date="2018-07" db="EMBL/GenBank/DDBJ databases">
        <title>Desertimonas flava gen. nov. sp. nov.</title>
        <authorList>
            <person name="Liu S."/>
        </authorList>
    </citation>
    <scope>NUCLEOTIDE SEQUENCE [LARGE SCALE GENOMIC DNA]</scope>
    <source>
        <strain evidence="2 3">16Sb5-5</strain>
    </source>
</reference>
<dbReference type="Pfam" id="PF13671">
    <property type="entry name" value="AAA_33"/>
    <property type="match status" value="1"/>
</dbReference>
<evidence type="ECO:0000313" key="2">
    <source>
        <dbReference type="EMBL" id="RCK69167.1"/>
    </source>
</evidence>
<keyword evidence="3" id="KW-1185">Reference proteome</keyword>
<accession>A0A367YTT1</accession>
<dbReference type="GO" id="GO:0005524">
    <property type="term" value="F:ATP binding"/>
    <property type="evidence" value="ECO:0007669"/>
    <property type="project" value="UniProtKB-KW"/>
</dbReference>
<evidence type="ECO:0000256" key="1">
    <source>
        <dbReference type="SAM" id="MobiDB-lite"/>
    </source>
</evidence>
<gene>
    <name evidence="2" type="ORF">DT076_12590</name>
</gene>
<sequence>MAVLFLVVGLPGAGKTTRARELAATHRALRLTPDTWMIPLFGGSDAGGKRDVLEGRLVATALDALRVGTSVVLDFGFWGRDERAALHWLARSLGARCETVYLPVDRETQRQRIRRRWEQTPHETYPISDDELDRWRARFEPPDEAELAGDLAEQPPPPWSSWPGWAAVRWPTSLD</sequence>
<dbReference type="SUPFAM" id="SSF52540">
    <property type="entry name" value="P-loop containing nucleoside triphosphate hydrolases"/>
    <property type="match status" value="1"/>
</dbReference>
<dbReference type="Proteomes" id="UP000252770">
    <property type="component" value="Unassembled WGS sequence"/>
</dbReference>
<dbReference type="AlphaFoldDB" id="A0A367YTT1"/>
<dbReference type="InterPro" id="IPR027417">
    <property type="entry name" value="P-loop_NTPase"/>
</dbReference>
<proteinExistence type="predicted"/>
<dbReference type="RefSeq" id="WP_114127023.1">
    <property type="nucleotide sequence ID" value="NZ_QOUI01000007.1"/>
</dbReference>
<feature type="region of interest" description="Disordered" evidence="1">
    <location>
        <begin position="144"/>
        <end position="163"/>
    </location>
</feature>